<sequence length="170" mass="19026">MLQLAVQFRAFALFQSRICYFTDYTACRVNMAPPTYKRHQWHWWNPSCASWWTSEEILMKGQQGPALKSGIDTEMAFCLLSRLPQMGRGNAHGAYVPVVLTAGGGAPWQRPDFTQQYCLLSTVPADHSSALQKWQVCQCGRGRPSSPAADSFIRVVIKTTRADAQPHSSC</sequence>
<proteinExistence type="predicted"/>
<accession>A0ABR3MAR5</accession>
<keyword evidence="2" id="KW-1185">Reference proteome</keyword>
<gene>
    <name evidence="1" type="ORF">QQF64_008605</name>
</gene>
<name>A0ABR3MAR5_9TELE</name>
<dbReference type="Proteomes" id="UP001558613">
    <property type="component" value="Unassembled WGS sequence"/>
</dbReference>
<dbReference type="EMBL" id="JAYMGO010000015">
    <property type="protein sequence ID" value="KAL1260778.1"/>
    <property type="molecule type" value="Genomic_DNA"/>
</dbReference>
<comment type="caution">
    <text evidence="1">The sequence shown here is derived from an EMBL/GenBank/DDBJ whole genome shotgun (WGS) entry which is preliminary data.</text>
</comment>
<organism evidence="1 2">
    <name type="scientific">Cirrhinus molitorella</name>
    <name type="common">mud carp</name>
    <dbReference type="NCBI Taxonomy" id="172907"/>
    <lineage>
        <taxon>Eukaryota</taxon>
        <taxon>Metazoa</taxon>
        <taxon>Chordata</taxon>
        <taxon>Craniata</taxon>
        <taxon>Vertebrata</taxon>
        <taxon>Euteleostomi</taxon>
        <taxon>Actinopterygii</taxon>
        <taxon>Neopterygii</taxon>
        <taxon>Teleostei</taxon>
        <taxon>Ostariophysi</taxon>
        <taxon>Cypriniformes</taxon>
        <taxon>Cyprinidae</taxon>
        <taxon>Labeoninae</taxon>
        <taxon>Labeonini</taxon>
        <taxon>Cirrhinus</taxon>
    </lineage>
</organism>
<evidence type="ECO:0000313" key="1">
    <source>
        <dbReference type="EMBL" id="KAL1260778.1"/>
    </source>
</evidence>
<protein>
    <submittedName>
        <fullName evidence="1">Uncharacterized protein</fullName>
    </submittedName>
</protein>
<reference evidence="1 2" key="1">
    <citation type="submission" date="2023-09" db="EMBL/GenBank/DDBJ databases">
        <authorList>
            <person name="Wang M."/>
        </authorList>
    </citation>
    <scope>NUCLEOTIDE SEQUENCE [LARGE SCALE GENOMIC DNA]</scope>
    <source>
        <strain evidence="1">GT-2023</strain>
        <tissue evidence="1">Liver</tissue>
    </source>
</reference>
<evidence type="ECO:0000313" key="2">
    <source>
        <dbReference type="Proteomes" id="UP001558613"/>
    </source>
</evidence>